<dbReference type="InterPro" id="IPR018392">
    <property type="entry name" value="LysM"/>
</dbReference>
<dbReference type="InterPro" id="IPR007340">
    <property type="entry name" value="LysM_Opacity-associatedA"/>
</dbReference>
<dbReference type="AlphaFoldDB" id="A0A1I5VUN2"/>
<evidence type="ECO:0000256" key="4">
    <source>
        <dbReference type="ARBA" id="ARBA00022723"/>
    </source>
</evidence>
<evidence type="ECO:0000256" key="3">
    <source>
        <dbReference type="ARBA" id="ARBA00022670"/>
    </source>
</evidence>
<comment type="pathway">
    <text evidence="8">Cell wall degradation; peptidoglycan degradation.</text>
</comment>
<evidence type="ECO:0000256" key="7">
    <source>
        <dbReference type="ARBA" id="ARBA00023049"/>
    </source>
</evidence>
<dbReference type="Pfam" id="PF19425">
    <property type="entry name" value="Csd3_N2"/>
    <property type="match status" value="1"/>
</dbReference>
<feature type="compositionally biased region" description="Basic residues" evidence="9">
    <location>
        <begin position="280"/>
        <end position="292"/>
    </location>
</feature>
<name>A0A1I5VUN2_9GAMM</name>
<evidence type="ECO:0000256" key="1">
    <source>
        <dbReference type="ARBA" id="ARBA00001947"/>
    </source>
</evidence>
<dbReference type="RefSeq" id="WP_017016734.1">
    <property type="nucleotide sequence ID" value="NZ_FOWR01000041.1"/>
</dbReference>
<dbReference type="InterPro" id="IPR045834">
    <property type="entry name" value="Csd3_N2"/>
</dbReference>
<dbReference type="SUPFAM" id="SSF51261">
    <property type="entry name" value="Duplicated hybrid motif"/>
    <property type="match status" value="1"/>
</dbReference>
<dbReference type="PANTHER" id="PTHR21666">
    <property type="entry name" value="PEPTIDASE-RELATED"/>
    <property type="match status" value="1"/>
</dbReference>
<evidence type="ECO:0000313" key="11">
    <source>
        <dbReference type="EMBL" id="SFQ11192.1"/>
    </source>
</evidence>
<accession>A0A1I5VUN2</accession>
<dbReference type="Pfam" id="PF04225">
    <property type="entry name" value="LysM_OapA"/>
    <property type="match status" value="1"/>
</dbReference>
<evidence type="ECO:0000256" key="2">
    <source>
        <dbReference type="ARBA" id="ARBA00004196"/>
    </source>
</evidence>
<keyword evidence="6" id="KW-0862">Zinc</keyword>
<evidence type="ECO:0000313" key="12">
    <source>
        <dbReference type="Proteomes" id="UP000182692"/>
    </source>
</evidence>
<dbReference type="InterPro" id="IPR016047">
    <property type="entry name" value="M23ase_b-sheet_dom"/>
</dbReference>
<dbReference type="InterPro" id="IPR036779">
    <property type="entry name" value="LysM_dom_sf"/>
</dbReference>
<dbReference type="EMBL" id="FOWR01000041">
    <property type="protein sequence ID" value="SFQ11192.1"/>
    <property type="molecule type" value="Genomic_DNA"/>
</dbReference>
<dbReference type="Pfam" id="PF01551">
    <property type="entry name" value="Peptidase_M23"/>
    <property type="match status" value="1"/>
</dbReference>
<keyword evidence="4" id="KW-0479">Metal-binding</keyword>
<dbReference type="Proteomes" id="UP000182692">
    <property type="component" value="Unassembled WGS sequence"/>
</dbReference>
<dbReference type="Gene3D" id="2.70.70.10">
    <property type="entry name" value="Glucose Permease (Domain IIA)"/>
    <property type="match status" value="1"/>
</dbReference>
<comment type="subcellular location">
    <subcellularLocation>
        <location evidence="2">Cell envelope</location>
    </subcellularLocation>
</comment>
<dbReference type="GeneID" id="35873422"/>
<dbReference type="GO" id="GO:0030313">
    <property type="term" value="C:cell envelope"/>
    <property type="evidence" value="ECO:0007669"/>
    <property type="project" value="UniProtKB-SubCell"/>
</dbReference>
<proteinExistence type="predicted"/>
<dbReference type="FunFam" id="2.70.70.10:FF:000002">
    <property type="entry name" value="Murein DD-endopeptidase MepM"/>
    <property type="match status" value="1"/>
</dbReference>
<evidence type="ECO:0000259" key="10">
    <source>
        <dbReference type="PROSITE" id="PS51782"/>
    </source>
</evidence>
<dbReference type="Gene3D" id="3.10.450.350">
    <property type="match status" value="2"/>
</dbReference>
<protein>
    <submittedName>
        <fullName evidence="11">Murein DD-endopeptidase MepM and murein hydrolase activator NlpD, contain LysM domain</fullName>
    </submittedName>
</protein>
<dbReference type="OrthoDB" id="9805070at2"/>
<evidence type="ECO:0000256" key="5">
    <source>
        <dbReference type="ARBA" id="ARBA00022801"/>
    </source>
</evidence>
<reference evidence="11 12" key="1">
    <citation type="submission" date="2016-10" db="EMBL/GenBank/DDBJ databases">
        <authorList>
            <person name="de Groot N.N."/>
        </authorList>
    </citation>
    <scope>NUCLEOTIDE SEQUENCE [LARGE SCALE GENOMIC DNA]</scope>
    <source>
        <strain evidence="11 12">DSM 15893</strain>
    </source>
</reference>
<dbReference type="GO" id="GO:0046872">
    <property type="term" value="F:metal ion binding"/>
    <property type="evidence" value="ECO:0007669"/>
    <property type="project" value="UniProtKB-KW"/>
</dbReference>
<evidence type="ECO:0000256" key="6">
    <source>
        <dbReference type="ARBA" id="ARBA00022833"/>
    </source>
</evidence>
<feature type="region of interest" description="Disordered" evidence="9">
    <location>
        <begin position="280"/>
        <end position="309"/>
    </location>
</feature>
<dbReference type="CDD" id="cd12797">
    <property type="entry name" value="M23_peptidase"/>
    <property type="match status" value="1"/>
</dbReference>
<organism evidence="11 12">
    <name type="scientific">Enterovibrio norvegicus DSM 15893</name>
    <dbReference type="NCBI Taxonomy" id="1121869"/>
    <lineage>
        <taxon>Bacteria</taxon>
        <taxon>Pseudomonadati</taxon>
        <taxon>Pseudomonadota</taxon>
        <taxon>Gammaproteobacteria</taxon>
        <taxon>Vibrionales</taxon>
        <taxon>Vibrionaceae</taxon>
        <taxon>Enterovibrio</taxon>
    </lineage>
</organism>
<keyword evidence="5 11" id="KW-0378">Hydrolase</keyword>
<dbReference type="PROSITE" id="PS51782">
    <property type="entry name" value="LYSM"/>
    <property type="match status" value="1"/>
</dbReference>
<dbReference type="GO" id="GO:0006508">
    <property type="term" value="P:proteolysis"/>
    <property type="evidence" value="ECO:0007669"/>
    <property type="project" value="UniProtKB-KW"/>
</dbReference>
<dbReference type="PANTHER" id="PTHR21666:SF292">
    <property type="entry name" value="MUREIN DD-ENDOPEPTIDASE MEPM"/>
    <property type="match status" value="1"/>
</dbReference>
<dbReference type="GO" id="GO:0042834">
    <property type="term" value="F:peptidoglycan binding"/>
    <property type="evidence" value="ECO:0007669"/>
    <property type="project" value="InterPro"/>
</dbReference>
<dbReference type="CDD" id="cd00118">
    <property type="entry name" value="LysM"/>
    <property type="match status" value="1"/>
</dbReference>
<comment type="cofactor">
    <cofactor evidence="1">
        <name>Zn(2+)</name>
        <dbReference type="ChEBI" id="CHEBI:29105"/>
    </cofactor>
</comment>
<sequence>MYEKKTKTMSKLSKSMLGLMGLSLVTVAVSVNFLSSDTSRIIPLTISNSLLPSFPANDVAVTDTAVIEKLALPDYEYTIQSGDSLSQIFMKLGIPYSDLLNLMETDLNHLRIDTLQPGDILRFWVDGSAKHLDKLELEFNVASKVMYQREDDGTFVFNEIDIPGEWVQTVSAGDIKGSFSVSARKAGLSYNDVETVTNLLKDKINFSRDLRAGDRFEVVRAEQFVDGVPSGQREIQAIRIERRGAPITAYLHTDGNYYDKSGNSLQRAFQRYPTVSKKRISSSFNPKRKHPVTGRVSPHNGTDFAVPTGTPVVSTGDGVIVMVRNHPYAGKYIVVDHGNQFRTRYLHNSKILVRKGQRVTRGQRIALSGRSGRVTGPHIHYELLIRGRAVNPMTAKIPMATSVSRSEMTDFKKSVAAYDKMMFAKM</sequence>
<dbReference type="GO" id="GO:0004222">
    <property type="term" value="F:metalloendopeptidase activity"/>
    <property type="evidence" value="ECO:0007669"/>
    <property type="project" value="TreeGrafter"/>
</dbReference>
<evidence type="ECO:0000256" key="9">
    <source>
        <dbReference type="SAM" id="MobiDB-lite"/>
    </source>
</evidence>
<dbReference type="STRING" id="1121869.SAMN03084138_04077"/>
<dbReference type="InterPro" id="IPR050570">
    <property type="entry name" value="Cell_wall_metabolism_enzyme"/>
</dbReference>
<dbReference type="SUPFAM" id="SSF54106">
    <property type="entry name" value="LysM domain"/>
    <property type="match status" value="1"/>
</dbReference>
<dbReference type="InterPro" id="IPR011055">
    <property type="entry name" value="Dup_hybrid_motif"/>
</dbReference>
<gene>
    <name evidence="11" type="ORF">SAMN03084138_04077</name>
</gene>
<evidence type="ECO:0000256" key="8">
    <source>
        <dbReference type="ARBA" id="ARBA00060568"/>
    </source>
</evidence>
<keyword evidence="3" id="KW-0645">Protease</keyword>
<dbReference type="SMART" id="SM00257">
    <property type="entry name" value="LysM"/>
    <property type="match status" value="1"/>
</dbReference>
<keyword evidence="7" id="KW-0482">Metalloprotease</keyword>
<feature type="domain" description="LysM" evidence="10">
    <location>
        <begin position="75"/>
        <end position="123"/>
    </location>
</feature>